<gene>
    <name evidence="1" type="ORF">J2S24_000220</name>
</gene>
<organism evidence="1 2">
    <name type="scientific">Thermoanaerobacter pentosaceus</name>
    <dbReference type="NCBI Taxonomy" id="694059"/>
    <lineage>
        <taxon>Bacteria</taxon>
        <taxon>Bacillati</taxon>
        <taxon>Bacillota</taxon>
        <taxon>Clostridia</taxon>
        <taxon>Thermoanaerobacterales</taxon>
        <taxon>Thermoanaerobacteraceae</taxon>
        <taxon>Thermoanaerobacter</taxon>
    </lineage>
</organism>
<proteinExistence type="predicted"/>
<dbReference type="Proteomes" id="UP001223886">
    <property type="component" value="Unassembled WGS sequence"/>
</dbReference>
<name>A0ABT9M0W3_9THEO</name>
<dbReference type="EMBL" id="JAURUP010000002">
    <property type="protein sequence ID" value="MDP9749756.1"/>
    <property type="molecule type" value="Genomic_DNA"/>
</dbReference>
<keyword evidence="2" id="KW-1185">Reference proteome</keyword>
<sequence>MAIKIMIHAGEKWDRKPCKPSNKMSDLFNKRGREFKRWLIL</sequence>
<evidence type="ECO:0000313" key="2">
    <source>
        <dbReference type="Proteomes" id="UP001223886"/>
    </source>
</evidence>
<dbReference type="RefSeq" id="WP_307680729.1">
    <property type="nucleotide sequence ID" value="NZ_JAURUP010000002.1"/>
</dbReference>
<reference evidence="1 2" key="1">
    <citation type="submission" date="2023-07" db="EMBL/GenBank/DDBJ databases">
        <title>Genomic Encyclopedia of Type Strains, Phase IV (KMG-IV): sequencing the most valuable type-strain genomes for metagenomic binning, comparative biology and taxonomic classification.</title>
        <authorList>
            <person name="Goeker M."/>
        </authorList>
    </citation>
    <scope>NUCLEOTIDE SEQUENCE [LARGE SCALE GENOMIC DNA]</scope>
    <source>
        <strain evidence="1 2">DSM 25963</strain>
    </source>
</reference>
<evidence type="ECO:0000313" key="1">
    <source>
        <dbReference type="EMBL" id="MDP9749756.1"/>
    </source>
</evidence>
<comment type="caution">
    <text evidence="1">The sequence shown here is derived from an EMBL/GenBank/DDBJ whole genome shotgun (WGS) entry which is preliminary data.</text>
</comment>
<accession>A0ABT9M0W3</accession>
<protein>
    <submittedName>
        <fullName evidence="1">Uncharacterized protein</fullName>
    </submittedName>
</protein>